<gene>
    <name evidence="6" type="ORF">BREU_0694</name>
</gene>
<accession>A0A087CXB7</accession>
<organism evidence="6 7">
    <name type="scientific">Bifidobacterium reuteri DSM 23975</name>
    <dbReference type="NCBI Taxonomy" id="1437610"/>
    <lineage>
        <taxon>Bacteria</taxon>
        <taxon>Bacillati</taxon>
        <taxon>Actinomycetota</taxon>
        <taxon>Actinomycetes</taxon>
        <taxon>Bifidobacteriales</taxon>
        <taxon>Bifidobacteriaceae</taxon>
        <taxon>Bifidobacterium</taxon>
    </lineage>
</organism>
<keyword evidence="2" id="KW-0067">ATP-binding</keyword>
<dbReference type="SMART" id="SM00490">
    <property type="entry name" value="HELICc"/>
    <property type="match status" value="1"/>
</dbReference>
<dbReference type="eggNOG" id="COG1201">
    <property type="taxonomic scope" value="Bacteria"/>
</dbReference>
<keyword evidence="6" id="KW-0378">Hydrolase</keyword>
<dbReference type="InterPro" id="IPR011545">
    <property type="entry name" value="DEAD/DEAH_box_helicase_dom"/>
</dbReference>
<feature type="domain" description="Helicase ATP-binding" evidence="4">
    <location>
        <begin position="83"/>
        <end position="291"/>
    </location>
</feature>
<evidence type="ECO:0000256" key="2">
    <source>
        <dbReference type="ARBA" id="ARBA00022840"/>
    </source>
</evidence>
<dbReference type="SUPFAM" id="SSF52540">
    <property type="entry name" value="P-loop containing nucleoside triphosphate hydrolases"/>
    <property type="match status" value="2"/>
</dbReference>
<evidence type="ECO:0000256" key="3">
    <source>
        <dbReference type="SAM" id="MobiDB-lite"/>
    </source>
</evidence>
<dbReference type="eggNOG" id="COG1205">
    <property type="taxonomic scope" value="Bacteria"/>
</dbReference>
<dbReference type="GO" id="GO:0005524">
    <property type="term" value="F:ATP binding"/>
    <property type="evidence" value="ECO:0007669"/>
    <property type="project" value="UniProtKB-KW"/>
</dbReference>
<sequence>MIPIVLARHIRNGLAGYLETTFPMTSKPFKGSIRSLANQDGALSLDPFVSVKLPFRVADDEPFPFNECLHPQYRPYMHQMAAFKRIANGQSTLVATGTGSGKTECFLYPILDYCYQQRTKYGRRGIKAILVYPMNALAADQAKRIASLIAGSVELNGNVTAGMYVGEQSLGSKSASTVMTEDAIITDHGTLLSNPPDILLTNYKMLDYLLVRPEDSRLWDHNDEDTLRYFVVDELHTFDGAQGTDLACLLRRLTDRLHADSSKICFIGTSATMGTDDSKAAVCQYASEIFHTEFDPEHSVITENRISSEEFFAGNDTDLLEYDSTIPDRKQADELIRLESDVEPDIYLKNAAQAWLNAPDDADLDSMQARIALGQQLRRSRFLASLTALLSLQPQRIGTDLLNRLSTQYVRFSQLDARQQQAAVDALIALVSYARTGNADHPRPFLDVQVQLWSKELRQLTANIVPADGTVQFKPALELDKTISEQYLPVINCRDCGGTAWIGFTGKDGRVTASDRKAFYNAYFSFQPNNQFLILQPYIKSDQEQLNDVPAAWFCPQCMRGSTMESDDGSECACPECGSQRVPVRERVLELVAPNRRHYRCPFCASERGLALVGLRSTTQIGVMLSQLFADAYNDDDKTIVFSDSVQDASFRASALSDHTWRFALRNSAMDYIQHDDKDNATFAQFLDCQNDYYRRQYTNDAEYVVRFIAPNMTWMREYESVLAGNPGGPERRRLIEWIGRRLRLESLFEFGLRSRVGRTLEKSGCATLYFDQQKLNQTAMRFRERCINEIGVDDAVIHSEDWARLIVGLLDLIRSKGAFFDISYERYLAVDANRFFLQYGKKTGNWWSPGSYFDVLPRFLADTPQGAHKDSYDTLGSIEYVRMANRYIADNALVGDIAHELLSRALDTCVDAGFIAKREFAGKFGTKHVYGLNENECRISTDVSQLVCSVCGRNYSCATQNLQVREGSRCITRQCPGRLHLNTDATAALELSYYGKLYRSKPAERIRAAEHTSLLDGDDRTKLEKQFKGSEHTPGEVNVLTCTPTLEMGIDIGDLSTVILASMPPSQARYIQRAGRAGRRDGNSLVLTVANSKPHDMYFYQHPLDMIGGDVTPPHIFLHATAVLERQLIAYALDTWVHEKLVHGENPSEIIPTKLRSCLDNVREEQRNAFPFTFLDYVQSHAMLLLDRFCELFEFEESAEDGALREQLEQFLLGTNEHDADSGQHSLPLRIYRVFQKTNAHIAELIRQKHQIESIITDLDSKPDDSAYQQQKNECRSEIRGIDKIIKNLNDQNTFNFLSDQGILPNYAFPESGVTLHTILKEDRIPTEDGKGEDLSPRQDGEKTHDFTRPAASAITELAPGNTFYAAGRKYVINRILFAKGDMDEDTVMWKLCPNCSHAEPVSSVRNTASCPSCGSAQWADVGQERPMVRIDTVISEERYSDSVVDGSNEDRSSMLFVKNSLIDIERNDVESAWKIDHGDTDFAYEYVPHGTVREINFGKADTDGREMTVAGEKRIRNGFNVCVRCGTLADDKGYINHSYFCPNRTNILSDEEPSKCLFLFREIHTEMLRILVPGIADASGDSSMAKSFTAAVMLGMSRIFGNVAHLAMTLSNEPLRDGSGLRKIYLVIYDTVPGGTGYLKQIADNGDRLIDVLQQAYEAMNHCDCDDGCYRCLYSYRQNRDLDSISKKTALAMIEPILGNKDLFVRTTTVSDVSVNKLLDSKLEAQFLEALRRLYANPLAKGADERGRRAVVTQAYIDRAGHHDGYLMIIGDSQWEIELQQDVSRLDNVPAVLSKPDFRLHCVSDDQPVNGANGVAKRRKDVLVFTDGLQFHAGIVAEDTAKREALRRCGYRVWSLTYDDVVGFLETPDDKRLLDPALNVSDMPGKKAYKMSVESSAELDPGQLPALSLLGYYLSNPDAEQVLSSQAEGLGVAMIDRPDMTQGTAKANTMAALENALIGTSTDYMARDVFDFHHAQRLNMYVGISLEDDHKTVSNQYDLLFDDTINGVDLDGDNPLTTLDDEERQSFKREWASFWHVANIMQFADAFRFGTISAVASKTVYAPLCQDAVNKRASENEKEQIGGDWYRILQDDILEAQDRHAAESFIRAGIPAPDLLPGDDVEESADVFIPVTFAWTDKRIIFLVPNSYCEDPKAMFSSSEWNIMTNEEEVLRAFSNKQEGN</sequence>
<proteinExistence type="predicted"/>
<dbReference type="Proteomes" id="UP000028984">
    <property type="component" value="Unassembled WGS sequence"/>
</dbReference>
<dbReference type="InterPro" id="IPR001650">
    <property type="entry name" value="Helicase_C-like"/>
</dbReference>
<dbReference type="PROSITE" id="PS51194">
    <property type="entry name" value="HELICASE_CTER"/>
    <property type="match status" value="1"/>
</dbReference>
<dbReference type="GO" id="GO:0003676">
    <property type="term" value="F:nucleic acid binding"/>
    <property type="evidence" value="ECO:0007669"/>
    <property type="project" value="InterPro"/>
</dbReference>
<feature type="region of interest" description="Disordered" evidence="3">
    <location>
        <begin position="1324"/>
        <end position="1346"/>
    </location>
</feature>
<dbReference type="GO" id="GO:0043138">
    <property type="term" value="F:3'-5' DNA helicase activity"/>
    <property type="evidence" value="ECO:0007669"/>
    <property type="project" value="TreeGrafter"/>
</dbReference>
<evidence type="ECO:0000313" key="7">
    <source>
        <dbReference type="Proteomes" id="UP000028984"/>
    </source>
</evidence>
<keyword evidence="6" id="KW-0347">Helicase</keyword>
<dbReference type="Pfam" id="PF00271">
    <property type="entry name" value="Helicase_C"/>
    <property type="match status" value="1"/>
</dbReference>
<keyword evidence="7" id="KW-1185">Reference proteome</keyword>
<evidence type="ECO:0000259" key="4">
    <source>
        <dbReference type="PROSITE" id="PS51192"/>
    </source>
</evidence>
<protein>
    <submittedName>
        <fullName evidence="6">DEAD/DEAH box helicase</fullName>
    </submittedName>
</protein>
<feature type="domain" description="Helicase C-terminal" evidence="5">
    <location>
        <begin position="943"/>
        <end position="1125"/>
    </location>
</feature>
<keyword evidence="1" id="KW-0547">Nucleotide-binding</keyword>
<dbReference type="Gene3D" id="3.40.50.300">
    <property type="entry name" value="P-loop containing nucleotide triphosphate hydrolases"/>
    <property type="match status" value="2"/>
</dbReference>
<dbReference type="STRING" id="1437610.BREU_0694"/>
<evidence type="ECO:0000313" key="6">
    <source>
        <dbReference type="EMBL" id="KFI87917.1"/>
    </source>
</evidence>
<dbReference type="Pfam" id="PF00270">
    <property type="entry name" value="DEAD"/>
    <property type="match status" value="1"/>
</dbReference>
<dbReference type="GO" id="GO:0036297">
    <property type="term" value="P:interstrand cross-link repair"/>
    <property type="evidence" value="ECO:0007669"/>
    <property type="project" value="TreeGrafter"/>
</dbReference>
<name>A0A087CXB7_9BIFI</name>
<dbReference type="PROSITE" id="PS51192">
    <property type="entry name" value="HELICASE_ATP_BIND_1"/>
    <property type="match status" value="1"/>
</dbReference>
<dbReference type="SMART" id="SM00487">
    <property type="entry name" value="DEXDc"/>
    <property type="match status" value="1"/>
</dbReference>
<dbReference type="InterPro" id="IPR018973">
    <property type="entry name" value="MZB"/>
</dbReference>
<dbReference type="InterPro" id="IPR027417">
    <property type="entry name" value="P-loop_NTPase"/>
</dbReference>
<dbReference type="PANTHER" id="PTHR47957:SF3">
    <property type="entry name" value="ATP-DEPENDENT HELICASE HRQ1"/>
    <property type="match status" value="1"/>
</dbReference>
<dbReference type="PANTHER" id="PTHR47957">
    <property type="entry name" value="ATP-DEPENDENT HELICASE HRQ1"/>
    <property type="match status" value="1"/>
</dbReference>
<dbReference type="InterPro" id="IPR014001">
    <property type="entry name" value="Helicase_ATP-bd"/>
</dbReference>
<evidence type="ECO:0000256" key="1">
    <source>
        <dbReference type="ARBA" id="ARBA00022741"/>
    </source>
</evidence>
<dbReference type="GO" id="GO:0006289">
    <property type="term" value="P:nucleotide-excision repair"/>
    <property type="evidence" value="ECO:0007669"/>
    <property type="project" value="TreeGrafter"/>
</dbReference>
<comment type="caution">
    <text evidence="6">The sequence shown here is derived from an EMBL/GenBank/DDBJ whole genome shotgun (WGS) entry which is preliminary data.</text>
</comment>
<evidence type="ECO:0000259" key="5">
    <source>
        <dbReference type="PROSITE" id="PS51194"/>
    </source>
</evidence>
<dbReference type="Pfam" id="PF09369">
    <property type="entry name" value="MZB"/>
    <property type="match status" value="1"/>
</dbReference>
<reference evidence="6 7" key="1">
    <citation type="submission" date="2014-03" db="EMBL/GenBank/DDBJ databases">
        <title>Genomics of Bifidobacteria.</title>
        <authorList>
            <person name="Ventura M."/>
            <person name="Milani C."/>
            <person name="Lugli G.A."/>
        </authorList>
    </citation>
    <scope>NUCLEOTIDE SEQUENCE [LARGE SCALE GENOMIC DNA]</scope>
    <source>
        <strain evidence="6 7">DSM 23975</strain>
    </source>
</reference>
<dbReference type="EMBL" id="JGZK01000002">
    <property type="protein sequence ID" value="KFI87917.1"/>
    <property type="molecule type" value="Genomic_DNA"/>
</dbReference>